<dbReference type="InterPro" id="IPR016047">
    <property type="entry name" value="M23ase_b-sheet_dom"/>
</dbReference>
<evidence type="ECO:0000313" key="2">
    <source>
        <dbReference type="EMBL" id="MBB2956962.1"/>
    </source>
</evidence>
<dbReference type="Gene3D" id="2.70.70.10">
    <property type="entry name" value="Glucose Permease (Domain IIA)"/>
    <property type="match status" value="1"/>
</dbReference>
<dbReference type="InterPro" id="IPR011055">
    <property type="entry name" value="Dup_hybrid_motif"/>
</dbReference>
<comment type="caution">
    <text evidence="2">The sequence shown here is derived from an EMBL/GenBank/DDBJ whole genome shotgun (WGS) entry which is preliminary data.</text>
</comment>
<dbReference type="CDD" id="cd12797">
    <property type="entry name" value="M23_peptidase"/>
    <property type="match status" value="1"/>
</dbReference>
<gene>
    <name evidence="2" type="ORF">FHX72_001074</name>
</gene>
<organism evidence="2 3">
    <name type="scientific">Pseudoclavibacter helvolus</name>
    <dbReference type="NCBI Taxonomy" id="255205"/>
    <lineage>
        <taxon>Bacteria</taxon>
        <taxon>Bacillati</taxon>
        <taxon>Actinomycetota</taxon>
        <taxon>Actinomycetes</taxon>
        <taxon>Micrococcales</taxon>
        <taxon>Microbacteriaceae</taxon>
        <taxon>Pseudoclavibacter</taxon>
    </lineage>
</organism>
<dbReference type="InterPro" id="IPR050570">
    <property type="entry name" value="Cell_wall_metabolism_enzyme"/>
</dbReference>
<evidence type="ECO:0000259" key="1">
    <source>
        <dbReference type="Pfam" id="PF01551"/>
    </source>
</evidence>
<dbReference type="SUPFAM" id="SSF51261">
    <property type="entry name" value="Duplicated hybrid motif"/>
    <property type="match status" value="1"/>
</dbReference>
<dbReference type="EMBL" id="JACHWJ010000001">
    <property type="protein sequence ID" value="MBB2956962.1"/>
    <property type="molecule type" value="Genomic_DNA"/>
</dbReference>
<feature type="domain" description="M23ase beta-sheet core" evidence="1">
    <location>
        <begin position="342"/>
        <end position="438"/>
    </location>
</feature>
<name>A0A7W4UM26_9MICO</name>
<keyword evidence="2" id="KW-0378">Hydrolase</keyword>
<evidence type="ECO:0000313" key="3">
    <source>
        <dbReference type="Proteomes" id="UP000545286"/>
    </source>
</evidence>
<dbReference type="GO" id="GO:0004222">
    <property type="term" value="F:metalloendopeptidase activity"/>
    <property type="evidence" value="ECO:0007669"/>
    <property type="project" value="TreeGrafter"/>
</dbReference>
<accession>A0A7W4UM26</accession>
<dbReference type="AlphaFoldDB" id="A0A7W4UM26"/>
<dbReference type="PANTHER" id="PTHR21666:SF270">
    <property type="entry name" value="MUREIN HYDROLASE ACTIVATOR ENVC"/>
    <property type="match status" value="1"/>
</dbReference>
<keyword evidence="3" id="KW-1185">Reference proteome</keyword>
<dbReference type="Pfam" id="PF01551">
    <property type="entry name" value="Peptidase_M23"/>
    <property type="match status" value="1"/>
</dbReference>
<reference evidence="2 3" key="1">
    <citation type="submission" date="2020-08" db="EMBL/GenBank/DDBJ databases">
        <title>Sequencing the genomes of 1000 actinobacteria strains.</title>
        <authorList>
            <person name="Klenk H.-P."/>
        </authorList>
    </citation>
    <scope>NUCLEOTIDE SEQUENCE [LARGE SCALE GENOMIC DNA]</scope>
    <source>
        <strain evidence="2 3">DSM 20419</strain>
    </source>
</reference>
<protein>
    <submittedName>
        <fullName evidence="2">Murein DD-endopeptidase MepM/ murein hydrolase activator NlpD</fullName>
    </submittedName>
</protein>
<sequence>MKIVDTKAPKSLELARQVKRLGTANPSGYTSVTEGTFRVASDEGLIVEGSERITGLWFLDGVGEVTGSISIFGGPGGAGSLYANGTVDFEGEFTADGTNTLSGTNLLSGPTKVTGTFDIEGATTITGETDITGAVDISGEFKSTGNVFLNGTTRLNGDSFVTGALSITGATKVMSSFEASGDTKLGGTLTISGATTVTNTFRATGGITTEGSLRAEGPTTLAGTTRLESTLTVVGSIVSGGVTIDNNRVRVSAGGHTSEMGATGMSASSAQFSALRLPGLAEPGSVPDGGKWLMAAGESNVVIAIGQDVGGPMGSLEWPFDPSTITDGFGPRDSPGGVGSTDHKGVDVSFAEGTPVITAGAGTVVFAGGSASVGWGFYVKVDHGGGIETLYAHLASVLVSVGQSVGRRKVIGLSGNTGTSTGPHLHFEVWQNGTQIDPEGYITKPWTG</sequence>
<proteinExistence type="predicted"/>
<dbReference type="PANTHER" id="PTHR21666">
    <property type="entry name" value="PEPTIDASE-RELATED"/>
    <property type="match status" value="1"/>
</dbReference>
<dbReference type="Proteomes" id="UP000545286">
    <property type="component" value="Unassembled WGS sequence"/>
</dbReference>
<dbReference type="RefSeq" id="WP_183623429.1">
    <property type="nucleotide sequence ID" value="NZ_JACHWJ010000001.1"/>
</dbReference>